<accession>A0A8D3EDT5</accession>
<dbReference type="Pfam" id="PF00078">
    <property type="entry name" value="RVT_1"/>
    <property type="match status" value="1"/>
</dbReference>
<evidence type="ECO:0000313" key="3">
    <source>
        <dbReference type="Proteomes" id="UP000694558"/>
    </source>
</evidence>
<reference evidence="2" key="2">
    <citation type="submission" date="2025-08" db="UniProtKB">
        <authorList>
            <consortium name="Ensembl"/>
        </authorList>
    </citation>
    <scope>IDENTIFICATION</scope>
</reference>
<organism evidence="2 3">
    <name type="scientific">Scophthalmus maximus</name>
    <name type="common">Turbot</name>
    <name type="synonym">Psetta maxima</name>
    <dbReference type="NCBI Taxonomy" id="52904"/>
    <lineage>
        <taxon>Eukaryota</taxon>
        <taxon>Metazoa</taxon>
        <taxon>Chordata</taxon>
        <taxon>Craniata</taxon>
        <taxon>Vertebrata</taxon>
        <taxon>Euteleostomi</taxon>
        <taxon>Actinopterygii</taxon>
        <taxon>Neopterygii</taxon>
        <taxon>Teleostei</taxon>
        <taxon>Neoteleostei</taxon>
        <taxon>Acanthomorphata</taxon>
        <taxon>Carangaria</taxon>
        <taxon>Pleuronectiformes</taxon>
        <taxon>Pleuronectoidei</taxon>
        <taxon>Scophthalmidae</taxon>
        <taxon>Scophthalmus</taxon>
    </lineage>
</organism>
<dbReference type="Ensembl" id="ENSSMAT00000072575.1">
    <property type="protein sequence ID" value="ENSSMAP00000069944.1"/>
    <property type="gene ID" value="ENSSMAG00000021503.1"/>
</dbReference>
<dbReference type="Proteomes" id="UP000694558">
    <property type="component" value="Chromosome 10"/>
</dbReference>
<reference evidence="2" key="1">
    <citation type="submission" date="2023-05" db="EMBL/GenBank/DDBJ databases">
        <title>High-quality long-read genome of Scophthalmus maximus.</title>
        <authorList>
            <person name="Lien S."/>
            <person name="Martinez P."/>
        </authorList>
    </citation>
    <scope>NUCLEOTIDE SEQUENCE [LARGE SCALE GENOMIC DNA]</scope>
</reference>
<dbReference type="PROSITE" id="PS50878">
    <property type="entry name" value="RT_POL"/>
    <property type="match status" value="1"/>
</dbReference>
<protein>
    <recommendedName>
        <fullName evidence="1">Reverse transcriptase domain-containing protein</fullName>
    </recommendedName>
</protein>
<sequence>MRKSPWHRWSPPEFYKTFWEEMKTDIMHVFAESFGDCSLPQSCRRAVLTLLPKKGDLMDIKNWRPVSLLCSDYKLLSKVLSLRLKQVMDQVSHRTQTYCVPGRSIVDNVSLIWDLLTLSGSLGLDTGLVSLDQEKAFDRVEHRYLWKVLERFGLSPVFMAKMKVMYENIDSVLKINGGLCKPFKVTRGIRQGCSMSGMLYALSIEPILHNVRLSINGLFLPGFNTPFTVSAYADDIIVLTQGQQDVNSLGHIVEDFQRISEAKVNWAKSEALPVGRWAGGLPQLPVGLSWKRGGLKYLGVYLGDQRTTAMNWERVVGKVEGKLSKWRWLIPHMSYRGRVLIINNLVASSLWHKLKCMEPPAGLLKSIQPIILKIFWDDLHWSPQCVL</sequence>
<name>A0A8D3EDT5_SCOMX</name>
<proteinExistence type="predicted"/>
<feature type="domain" description="Reverse transcriptase" evidence="1">
    <location>
        <begin position="32"/>
        <end position="302"/>
    </location>
</feature>
<dbReference type="GeneTree" id="ENSGT00940000163737"/>
<dbReference type="AlphaFoldDB" id="A0A8D3EDT5"/>
<dbReference type="InterPro" id="IPR043502">
    <property type="entry name" value="DNA/RNA_pol_sf"/>
</dbReference>
<dbReference type="SUPFAM" id="SSF56672">
    <property type="entry name" value="DNA/RNA polymerases"/>
    <property type="match status" value="1"/>
</dbReference>
<dbReference type="CDD" id="cd01650">
    <property type="entry name" value="RT_nLTR_like"/>
    <property type="match status" value="1"/>
</dbReference>
<evidence type="ECO:0000313" key="2">
    <source>
        <dbReference type="Ensembl" id="ENSSMAP00000069944.1"/>
    </source>
</evidence>
<evidence type="ECO:0000259" key="1">
    <source>
        <dbReference type="PROSITE" id="PS50878"/>
    </source>
</evidence>
<dbReference type="PANTHER" id="PTHR19446">
    <property type="entry name" value="REVERSE TRANSCRIPTASES"/>
    <property type="match status" value="1"/>
</dbReference>
<dbReference type="InterPro" id="IPR000477">
    <property type="entry name" value="RT_dom"/>
</dbReference>